<dbReference type="EMBL" id="BSXT01002281">
    <property type="protein sequence ID" value="GMF48145.1"/>
    <property type="molecule type" value="Genomic_DNA"/>
</dbReference>
<gene>
    <name evidence="1" type="ORF">Pfra01_001846900</name>
</gene>
<proteinExistence type="predicted"/>
<organism evidence="1 2">
    <name type="scientific">Phytophthora fragariaefolia</name>
    <dbReference type="NCBI Taxonomy" id="1490495"/>
    <lineage>
        <taxon>Eukaryota</taxon>
        <taxon>Sar</taxon>
        <taxon>Stramenopiles</taxon>
        <taxon>Oomycota</taxon>
        <taxon>Peronosporomycetes</taxon>
        <taxon>Peronosporales</taxon>
        <taxon>Peronosporaceae</taxon>
        <taxon>Phytophthora</taxon>
    </lineage>
</organism>
<evidence type="ECO:0000313" key="2">
    <source>
        <dbReference type="Proteomes" id="UP001165121"/>
    </source>
</evidence>
<dbReference type="AlphaFoldDB" id="A0A9W6XYW2"/>
<sequence length="252" mass="29371">MELHDKRLQQQVVEIEARAKSTELYALHCEASWREQIQRAHETENRLQMLLEECQERQIHRECYRTSVVTDDTLLPYRQKLELIEGRMQDILQQVACDHEQFEYEQAKWALEKRHHREKYDEVLDASVKVLKVLIIREKLIKKHERALKRQSKACQDKQLELVCHATALQGMTNELMQQSAMLLLVLQQLAVLKANALVTSDVSVTWTLPAKPVQMKSMIKRLKKIESALGRRDWASTADPGVASSDTDFEN</sequence>
<reference evidence="1" key="1">
    <citation type="submission" date="2023-04" db="EMBL/GenBank/DDBJ databases">
        <title>Phytophthora fragariaefolia NBRC 109709.</title>
        <authorList>
            <person name="Ichikawa N."/>
            <person name="Sato H."/>
            <person name="Tonouchi N."/>
        </authorList>
    </citation>
    <scope>NUCLEOTIDE SEQUENCE</scope>
    <source>
        <strain evidence="1">NBRC 109709</strain>
    </source>
</reference>
<dbReference type="Proteomes" id="UP001165121">
    <property type="component" value="Unassembled WGS sequence"/>
</dbReference>
<protein>
    <submittedName>
        <fullName evidence="1">Unnamed protein product</fullName>
    </submittedName>
</protein>
<name>A0A9W6XYW2_9STRA</name>
<evidence type="ECO:0000313" key="1">
    <source>
        <dbReference type="EMBL" id="GMF48145.1"/>
    </source>
</evidence>
<comment type="caution">
    <text evidence="1">The sequence shown here is derived from an EMBL/GenBank/DDBJ whole genome shotgun (WGS) entry which is preliminary data.</text>
</comment>
<keyword evidence="2" id="KW-1185">Reference proteome</keyword>
<dbReference type="OrthoDB" id="167940at2759"/>
<accession>A0A9W6XYW2</accession>